<feature type="compositionally biased region" description="Polar residues" evidence="1">
    <location>
        <begin position="96"/>
        <end position="107"/>
    </location>
</feature>
<dbReference type="InterPro" id="IPR035979">
    <property type="entry name" value="RBD_domain_sf"/>
</dbReference>
<feature type="compositionally biased region" description="Pro residues" evidence="1">
    <location>
        <begin position="125"/>
        <end position="143"/>
    </location>
</feature>
<feature type="compositionally biased region" description="Polar residues" evidence="1">
    <location>
        <begin position="178"/>
        <end position="189"/>
    </location>
</feature>
<accession>A0ABR1R8N1</accession>
<name>A0ABR1R8N1_9PEZI</name>
<dbReference type="EMBL" id="JAQQWI010000018">
    <property type="protein sequence ID" value="KAK8002196.1"/>
    <property type="molecule type" value="Genomic_DNA"/>
</dbReference>
<feature type="compositionally biased region" description="Basic and acidic residues" evidence="1">
    <location>
        <begin position="1"/>
        <end position="11"/>
    </location>
</feature>
<reference evidence="2 3" key="1">
    <citation type="submission" date="2023-01" db="EMBL/GenBank/DDBJ databases">
        <title>Analysis of 21 Apiospora genomes using comparative genomics revels a genus with tremendous synthesis potential of carbohydrate active enzymes and secondary metabolites.</title>
        <authorList>
            <person name="Sorensen T."/>
        </authorList>
    </citation>
    <scope>NUCLEOTIDE SEQUENCE [LARGE SCALE GENOMIC DNA]</scope>
    <source>
        <strain evidence="2 3">CBS 20057</strain>
    </source>
</reference>
<evidence type="ECO:0000313" key="2">
    <source>
        <dbReference type="EMBL" id="KAK8002196.1"/>
    </source>
</evidence>
<evidence type="ECO:0000313" key="3">
    <source>
        <dbReference type="Proteomes" id="UP001396898"/>
    </source>
</evidence>
<protein>
    <recommendedName>
        <fullName evidence="4">RRM domain-containing protein</fullName>
    </recommendedName>
</protein>
<keyword evidence="3" id="KW-1185">Reference proteome</keyword>
<proteinExistence type="predicted"/>
<dbReference type="Proteomes" id="UP001396898">
    <property type="component" value="Unassembled WGS sequence"/>
</dbReference>
<evidence type="ECO:0008006" key="4">
    <source>
        <dbReference type="Google" id="ProtNLM"/>
    </source>
</evidence>
<evidence type="ECO:0000256" key="1">
    <source>
        <dbReference type="SAM" id="MobiDB-lite"/>
    </source>
</evidence>
<feature type="region of interest" description="Disordered" evidence="1">
    <location>
        <begin position="1"/>
        <end position="226"/>
    </location>
</feature>
<sequence>MQSRRSQRDFHPAAFEQGHGVLASNGGHEMTSGPPVLGAGYKAPAPSQAWSEDRMPMKFRTNRQATKTDMTPAPGSSHHNGAFSTSPSLSMPLSTADRSSLSFTSQPHFGPSEYQAQNQVARAPPGYPTPQPQPQTQPQPQPQPQTGSLRPYQRQPPNAAYPPNHRSQTAYARPPPAQNQASSASWNGTRRSRAQGGMWSGGSTRNNPGNAGAVVRSFGPAPATSENYKGNANLEANRSHDIPAEESCSLWITNLPANCDVPMLLSRIRDCDKVFATVINSADPANGKPFVAAKVVFWSRRGVDRLMQRHQDGHFAFAYPGVETPPPLRVSLNRILARPMPPSPHCRVLLLKGHRDIVSEAHLRAVVFQDKFVWQDDGKPSVEFECPITHTRLLEWHFGSWRCQAENAYNLLDAHIQQGKTVVGERRDLEKQERDISTELERIYYGIEPHIIDNSEKLLRQAASLWEQLKVVQGKIDGLPKLSDSDINWAAATVIFGEDPCA</sequence>
<organism evidence="2 3">
    <name type="scientific">Apiospora marii</name>
    <dbReference type="NCBI Taxonomy" id="335849"/>
    <lineage>
        <taxon>Eukaryota</taxon>
        <taxon>Fungi</taxon>
        <taxon>Dikarya</taxon>
        <taxon>Ascomycota</taxon>
        <taxon>Pezizomycotina</taxon>
        <taxon>Sordariomycetes</taxon>
        <taxon>Xylariomycetidae</taxon>
        <taxon>Amphisphaeriales</taxon>
        <taxon>Apiosporaceae</taxon>
        <taxon>Apiospora</taxon>
    </lineage>
</organism>
<feature type="compositionally biased region" description="Low complexity" evidence="1">
    <location>
        <begin position="84"/>
        <end position="95"/>
    </location>
</feature>
<comment type="caution">
    <text evidence="2">The sequence shown here is derived from an EMBL/GenBank/DDBJ whole genome shotgun (WGS) entry which is preliminary data.</text>
</comment>
<gene>
    <name evidence="2" type="ORF">PG991_014418</name>
</gene>
<dbReference type="SUPFAM" id="SSF54928">
    <property type="entry name" value="RNA-binding domain, RBD"/>
    <property type="match status" value="1"/>
</dbReference>